<proteinExistence type="predicted"/>
<organism evidence="2">
    <name type="scientific">freshwater metagenome</name>
    <dbReference type="NCBI Taxonomy" id="449393"/>
    <lineage>
        <taxon>unclassified sequences</taxon>
        <taxon>metagenomes</taxon>
        <taxon>ecological metagenomes</taxon>
    </lineage>
</organism>
<dbReference type="InterPro" id="IPR029058">
    <property type="entry name" value="AB_hydrolase_fold"/>
</dbReference>
<dbReference type="InterPro" id="IPR050266">
    <property type="entry name" value="AB_hydrolase_sf"/>
</dbReference>
<dbReference type="SUPFAM" id="SSF53474">
    <property type="entry name" value="alpha/beta-Hydrolases"/>
    <property type="match status" value="1"/>
</dbReference>
<reference evidence="2" key="1">
    <citation type="submission" date="2020-05" db="EMBL/GenBank/DDBJ databases">
        <authorList>
            <person name="Chiriac C."/>
            <person name="Salcher M."/>
            <person name="Ghai R."/>
            <person name="Kavagutti S V."/>
        </authorList>
    </citation>
    <scope>NUCLEOTIDE SEQUENCE</scope>
</reference>
<dbReference type="Pfam" id="PF00561">
    <property type="entry name" value="Abhydrolase_1"/>
    <property type="match status" value="1"/>
</dbReference>
<dbReference type="PANTHER" id="PTHR43798">
    <property type="entry name" value="MONOACYLGLYCEROL LIPASE"/>
    <property type="match status" value="1"/>
</dbReference>
<dbReference type="EMBL" id="CAFBNE010000078">
    <property type="protein sequence ID" value="CAB4961213.1"/>
    <property type="molecule type" value="Genomic_DNA"/>
</dbReference>
<dbReference type="PRINTS" id="PR00111">
    <property type="entry name" value="ABHYDROLASE"/>
</dbReference>
<evidence type="ECO:0000313" key="2">
    <source>
        <dbReference type="EMBL" id="CAB4961213.1"/>
    </source>
</evidence>
<name>A0A6J7L2L7_9ZZZZ</name>
<dbReference type="Gene3D" id="3.40.50.1820">
    <property type="entry name" value="alpha/beta hydrolase"/>
    <property type="match status" value="1"/>
</dbReference>
<accession>A0A6J7L2L7</accession>
<dbReference type="InterPro" id="IPR000073">
    <property type="entry name" value="AB_hydrolase_1"/>
</dbReference>
<protein>
    <submittedName>
        <fullName evidence="2">Unannotated protein</fullName>
    </submittedName>
</protein>
<evidence type="ECO:0000259" key="1">
    <source>
        <dbReference type="Pfam" id="PF00561"/>
    </source>
</evidence>
<dbReference type="AlphaFoldDB" id="A0A6J7L2L7"/>
<feature type="domain" description="AB hydrolase-1" evidence="1">
    <location>
        <begin position="5"/>
        <end position="221"/>
    </location>
</feature>
<gene>
    <name evidence="2" type="ORF">UFOPK3772_02215</name>
</gene>
<sequence>MDWTMFRSQIDALSPHYRVIAYNLRAATRSGYDSPYTLETLSEDCLRIADQFEIDTFVLVGMSMGGYMALDFALRFPQRLRGLVLIDSMAAAYSDDKKLRYAEAFGPLNIDGPLPRAFAEWCAPICFGPRTIEEQPELVRSWVERWTLRPARSVYGEYRSWIDKSDLSDDLAQIDVPTLIIHGEDDAGLPLEEFGLPMAKGIRQSTMVVIPGAGHTSNCERPAEVNIALLDFLKGLPS</sequence>